<dbReference type="PANTHER" id="PTHR37951">
    <property type="entry name" value="CYTOPLASMIC PROTEIN-RELATED"/>
    <property type="match status" value="1"/>
</dbReference>
<dbReference type="EMBL" id="FNPK01000025">
    <property type="protein sequence ID" value="SDY73810.1"/>
    <property type="molecule type" value="Genomic_DNA"/>
</dbReference>
<gene>
    <name evidence="2" type="ORF">SAMN05421643_12513</name>
</gene>
<dbReference type="InterPro" id="IPR010657">
    <property type="entry name" value="ImpA_N"/>
</dbReference>
<dbReference type="Pfam" id="PF06812">
    <property type="entry name" value="ImpA_N"/>
    <property type="match status" value="1"/>
</dbReference>
<dbReference type="PANTHER" id="PTHR37951:SF1">
    <property type="entry name" value="TYPE VI SECRETION SYSTEM COMPONENT TSSA1"/>
    <property type="match status" value="1"/>
</dbReference>
<proteinExistence type="predicted"/>
<accession>A0A1H3MAR7</accession>
<evidence type="ECO:0000313" key="3">
    <source>
        <dbReference type="Proteomes" id="UP000199035"/>
    </source>
</evidence>
<keyword evidence="3" id="KW-1185">Reference proteome</keyword>
<dbReference type="InterPro" id="IPR017740">
    <property type="entry name" value="TssA-like"/>
</dbReference>
<dbReference type="AlphaFoldDB" id="A0A1H3MAR7"/>
<organism evidence="2 3">
    <name type="scientific">Acinetobacter kyonggiensis</name>
    <dbReference type="NCBI Taxonomy" id="595670"/>
    <lineage>
        <taxon>Bacteria</taxon>
        <taxon>Pseudomonadati</taxon>
        <taxon>Pseudomonadota</taxon>
        <taxon>Gammaproteobacteria</taxon>
        <taxon>Moraxellales</taxon>
        <taxon>Moraxellaceae</taxon>
        <taxon>Acinetobacter</taxon>
    </lineage>
</organism>
<evidence type="ECO:0000313" key="2">
    <source>
        <dbReference type="EMBL" id="SDY73810.1"/>
    </source>
</evidence>
<dbReference type="Proteomes" id="UP000199035">
    <property type="component" value="Unassembled WGS sequence"/>
</dbReference>
<sequence>MLDQGDWIAEPKLVDWQFVNTKSIELLTEKTKDIRLYSWLIEAWSNLYGFAGIAKGLELTHLSLSGFWALLHPEIEDQDLDQRLGLLQGLINQLPILIKSIPISNALPFYSLIDYDGLLHQQNLCRKQTEDHDQVQANASIEQFEQALINTSKSFQYQSYQDFLAILNQWDILKNVLNGLMNIDAPSFASIDSQLESIHSSLKKIYKTDAIGLQEILPNQSIPVLTTAISTETIQTPLDQVATTKPQNFQPQAQNHLKNREQAMYVLQEIADYFKVNEPHSPVSYMLQKTIQWSQLPLHEWLAQVIKNENPLEMVHELLGVQKNMNDTNNDG</sequence>
<name>A0A1H3MAR7_9GAMM</name>
<feature type="domain" description="ImpA N-terminal" evidence="1">
    <location>
        <begin position="10"/>
        <end position="91"/>
    </location>
</feature>
<dbReference type="NCBIfam" id="TIGR03363">
    <property type="entry name" value="VI_chp_8"/>
    <property type="match status" value="1"/>
</dbReference>
<reference evidence="3" key="1">
    <citation type="submission" date="2016-10" db="EMBL/GenBank/DDBJ databases">
        <authorList>
            <person name="Varghese N."/>
            <person name="Submissions S."/>
        </authorList>
    </citation>
    <scope>NUCLEOTIDE SEQUENCE [LARGE SCALE GENOMIC DNA]</scope>
    <source>
        <strain evidence="3">ANC 5109</strain>
    </source>
</reference>
<dbReference type="STRING" id="595670.SAMN05421643_12513"/>
<protein>
    <submittedName>
        <fullName evidence="2">Type VI secretion system protein ImpA</fullName>
    </submittedName>
</protein>
<evidence type="ECO:0000259" key="1">
    <source>
        <dbReference type="Pfam" id="PF06812"/>
    </source>
</evidence>